<keyword evidence="1" id="KW-0904">Protein phosphatase</keyword>
<feature type="domain" description="PPM-type phosphatase" evidence="2">
    <location>
        <begin position="19"/>
        <end position="77"/>
    </location>
</feature>
<dbReference type="InterPro" id="IPR039123">
    <property type="entry name" value="PPTC7"/>
</dbReference>
<dbReference type="GO" id="GO:0009507">
    <property type="term" value="C:chloroplast"/>
    <property type="evidence" value="ECO:0007669"/>
    <property type="project" value="TreeGrafter"/>
</dbReference>
<dbReference type="PANTHER" id="PTHR12320">
    <property type="entry name" value="PROTEIN PHOSPHATASE 2C"/>
    <property type="match status" value="1"/>
</dbReference>
<comment type="similarity">
    <text evidence="1">Belongs to the PP2C family.</text>
</comment>
<dbReference type="GO" id="GO:0046872">
    <property type="term" value="F:metal ion binding"/>
    <property type="evidence" value="ECO:0007669"/>
    <property type="project" value="UniProtKB-UniRule"/>
</dbReference>
<comment type="catalytic activity">
    <reaction evidence="1">
        <text>O-phospho-L-seryl-[protein] + H2O = L-seryl-[protein] + phosphate</text>
        <dbReference type="Rhea" id="RHEA:20629"/>
        <dbReference type="Rhea" id="RHEA-COMP:9863"/>
        <dbReference type="Rhea" id="RHEA-COMP:11604"/>
        <dbReference type="ChEBI" id="CHEBI:15377"/>
        <dbReference type="ChEBI" id="CHEBI:29999"/>
        <dbReference type="ChEBI" id="CHEBI:43474"/>
        <dbReference type="ChEBI" id="CHEBI:83421"/>
        <dbReference type="EC" id="3.1.3.16"/>
    </reaction>
</comment>
<dbReference type="EMBL" id="ASHM01018336">
    <property type="protein sequence ID" value="PNX99939.1"/>
    <property type="molecule type" value="Genomic_DNA"/>
</dbReference>
<dbReference type="Proteomes" id="UP000236291">
    <property type="component" value="Unassembled WGS sequence"/>
</dbReference>
<dbReference type="EC" id="3.1.3.16" evidence="1"/>
<comment type="catalytic activity">
    <reaction evidence="1">
        <text>O-phospho-L-threonyl-[protein] + H2O = L-threonyl-[protein] + phosphate</text>
        <dbReference type="Rhea" id="RHEA:47004"/>
        <dbReference type="Rhea" id="RHEA-COMP:11060"/>
        <dbReference type="Rhea" id="RHEA-COMP:11605"/>
        <dbReference type="ChEBI" id="CHEBI:15377"/>
        <dbReference type="ChEBI" id="CHEBI:30013"/>
        <dbReference type="ChEBI" id="CHEBI:43474"/>
        <dbReference type="ChEBI" id="CHEBI:61977"/>
        <dbReference type="EC" id="3.1.3.16"/>
    </reaction>
</comment>
<evidence type="ECO:0000256" key="1">
    <source>
        <dbReference type="RuleBase" id="RU366020"/>
    </source>
</evidence>
<name>A0A2K3NAB2_TRIPR</name>
<dbReference type="GO" id="GO:0004722">
    <property type="term" value="F:protein serine/threonine phosphatase activity"/>
    <property type="evidence" value="ECO:0007669"/>
    <property type="project" value="UniProtKB-EC"/>
</dbReference>
<dbReference type="PANTHER" id="PTHR12320:SF1">
    <property type="entry name" value="PROTEIN PHOSPHATASE PTC7 HOMOLOG"/>
    <property type="match status" value="1"/>
</dbReference>
<evidence type="ECO:0000313" key="4">
    <source>
        <dbReference type="Proteomes" id="UP000236291"/>
    </source>
</evidence>
<keyword evidence="1" id="KW-0479">Metal-binding</keyword>
<reference evidence="3 4" key="2">
    <citation type="journal article" date="2017" name="Front. Plant Sci.">
        <title>Gene Classification and Mining of Molecular Markers Useful in Red Clover (Trifolium pratense) Breeding.</title>
        <authorList>
            <person name="Istvanek J."/>
            <person name="Dluhosova J."/>
            <person name="Dluhos P."/>
            <person name="Patkova L."/>
            <person name="Nedelnik J."/>
            <person name="Repkova J."/>
        </authorList>
    </citation>
    <scope>NUCLEOTIDE SEQUENCE [LARGE SCALE GENOMIC DNA]</scope>
    <source>
        <strain evidence="4">cv. Tatra</strain>
        <tissue evidence="3">Young leaves</tissue>
    </source>
</reference>
<dbReference type="InterPro" id="IPR001932">
    <property type="entry name" value="PPM-type_phosphatase-like_dom"/>
</dbReference>
<evidence type="ECO:0000313" key="3">
    <source>
        <dbReference type="EMBL" id="PNX99939.1"/>
    </source>
</evidence>
<gene>
    <name evidence="3" type="ORF">L195_g023212</name>
</gene>
<dbReference type="AlphaFoldDB" id="A0A2K3NAB2"/>
<sequence length="113" mass="12122">SFPIHIVKGDDHSEIIEEYKIDLHDGDVIVFGTNGLFDNLYEQEIASTISKSLQASLKPQDIAEILATRAQKIGSSRSTRSPFGDAAQALGYVGYAGGKLDGVTVIVSLVQIT</sequence>
<organism evidence="3 4">
    <name type="scientific">Trifolium pratense</name>
    <name type="common">Red clover</name>
    <dbReference type="NCBI Taxonomy" id="57577"/>
    <lineage>
        <taxon>Eukaryota</taxon>
        <taxon>Viridiplantae</taxon>
        <taxon>Streptophyta</taxon>
        <taxon>Embryophyta</taxon>
        <taxon>Tracheophyta</taxon>
        <taxon>Spermatophyta</taxon>
        <taxon>Magnoliopsida</taxon>
        <taxon>eudicotyledons</taxon>
        <taxon>Gunneridae</taxon>
        <taxon>Pentapetalae</taxon>
        <taxon>rosids</taxon>
        <taxon>fabids</taxon>
        <taxon>Fabales</taxon>
        <taxon>Fabaceae</taxon>
        <taxon>Papilionoideae</taxon>
        <taxon>50 kb inversion clade</taxon>
        <taxon>NPAAA clade</taxon>
        <taxon>Hologalegina</taxon>
        <taxon>IRL clade</taxon>
        <taxon>Trifolieae</taxon>
        <taxon>Trifolium</taxon>
    </lineage>
</organism>
<feature type="non-terminal residue" evidence="3">
    <location>
        <position position="1"/>
    </location>
</feature>
<dbReference type="Pfam" id="PF00481">
    <property type="entry name" value="PP2C"/>
    <property type="match status" value="1"/>
</dbReference>
<dbReference type="STRING" id="57577.A0A2K3NAB2"/>
<proteinExistence type="inferred from homology"/>
<reference evidence="3 4" key="1">
    <citation type="journal article" date="2014" name="Am. J. Bot.">
        <title>Genome assembly and annotation for red clover (Trifolium pratense; Fabaceae).</title>
        <authorList>
            <person name="Istvanek J."/>
            <person name="Jaros M."/>
            <person name="Krenek A."/>
            <person name="Repkova J."/>
        </authorList>
    </citation>
    <scope>NUCLEOTIDE SEQUENCE [LARGE SCALE GENOMIC DNA]</scope>
    <source>
        <strain evidence="4">cv. Tatra</strain>
        <tissue evidence="3">Young leaves</tissue>
    </source>
</reference>
<evidence type="ECO:0000259" key="2">
    <source>
        <dbReference type="Pfam" id="PF00481"/>
    </source>
</evidence>
<accession>A0A2K3NAB2</accession>
<comment type="caution">
    <text evidence="3">The sequence shown here is derived from an EMBL/GenBank/DDBJ whole genome shotgun (WGS) entry which is preliminary data.</text>
</comment>
<keyword evidence="1" id="KW-0378">Hydrolase</keyword>
<keyword evidence="1" id="KW-0464">Manganese</keyword>
<comment type="cofactor">
    <cofactor evidence="1">
        <name>Mg(2+)</name>
        <dbReference type="ChEBI" id="CHEBI:18420"/>
    </cofactor>
</comment>
<dbReference type="InterPro" id="IPR036457">
    <property type="entry name" value="PPM-type-like_dom_sf"/>
</dbReference>
<keyword evidence="1" id="KW-0460">Magnesium</keyword>
<dbReference type="Gene3D" id="3.60.40.10">
    <property type="entry name" value="PPM-type phosphatase domain"/>
    <property type="match status" value="1"/>
</dbReference>
<comment type="cofactor">
    <cofactor evidence="1">
        <name>Mn(2+)</name>
        <dbReference type="ChEBI" id="CHEBI:29035"/>
    </cofactor>
</comment>
<dbReference type="SUPFAM" id="SSF81606">
    <property type="entry name" value="PP2C-like"/>
    <property type="match status" value="1"/>
</dbReference>
<protein>
    <recommendedName>
        <fullName evidence="1">Protein phosphatase</fullName>
        <ecNumber evidence="1">3.1.3.16</ecNumber>
    </recommendedName>
</protein>